<dbReference type="AlphaFoldDB" id="A0A0I9Y8X6"/>
<evidence type="ECO:0000313" key="2">
    <source>
        <dbReference type="Proteomes" id="UP000760494"/>
    </source>
</evidence>
<name>A0A0I9Y8X6_FUSFU</name>
<organism evidence="1 2">
    <name type="scientific">Fusarium fujikuroi</name>
    <name type="common">Bakanae and foot rot disease fungus</name>
    <name type="synonym">Gibberella fujikuroi</name>
    <dbReference type="NCBI Taxonomy" id="5127"/>
    <lineage>
        <taxon>Eukaryota</taxon>
        <taxon>Fungi</taxon>
        <taxon>Dikarya</taxon>
        <taxon>Ascomycota</taxon>
        <taxon>Pezizomycotina</taxon>
        <taxon>Sordariomycetes</taxon>
        <taxon>Hypocreomycetidae</taxon>
        <taxon>Hypocreales</taxon>
        <taxon>Nectriaceae</taxon>
        <taxon>Fusarium</taxon>
        <taxon>Fusarium fujikuroi species complex</taxon>
    </lineage>
</organism>
<comment type="caution">
    <text evidence="1">The sequence shown here is derived from an EMBL/GenBank/DDBJ whole genome shotgun (WGS) entry which is preliminary data.</text>
</comment>
<dbReference type="OrthoDB" id="5429716at2759"/>
<accession>A0A0I9Y8X6</accession>
<dbReference type="eggNOG" id="ENOG502SU5G">
    <property type="taxonomic scope" value="Eukaryota"/>
</dbReference>
<gene>
    <name evidence="1" type="ORF">C2S_35</name>
</gene>
<sequence length="289" mass="31447">MPTATYISQAWITNFGPLTTTHTAPASCATETNHLYFGAESDKPEYHWANPTCTMQLYGKCIPSGDQYDHLITASFSKTFDIGFYHYYSPGLYCPSNWTTVGKYVQGTGSAAQISGALTMTESEPVIKKWELGRPFPANPSSVWNEVLEPSETLAVCCPSDYKLDFSGNCYSVLGDVSSYGYSKICGFAFPETVVPLTSTISGHEFRKYTAPIPLSTFTRDMQTGEMKGGSPVVSRVPAVALIHQEADFTKAGGDDDTKENSANRLNKRSCAMLLLTMGVMTTLAISGM</sequence>
<evidence type="ECO:0000313" key="1">
    <source>
        <dbReference type="EMBL" id="VTT55147.1"/>
    </source>
</evidence>
<reference evidence="1" key="1">
    <citation type="submission" date="2019-05" db="EMBL/GenBank/DDBJ databases">
        <authorList>
            <person name="Piombo E."/>
        </authorList>
    </citation>
    <scope>NUCLEOTIDE SEQUENCE</scope>
    <source>
        <strain evidence="1">C2S</strain>
    </source>
</reference>
<proteinExistence type="predicted"/>
<dbReference type="Proteomes" id="UP000760494">
    <property type="component" value="Unassembled WGS sequence"/>
</dbReference>
<protein>
    <submittedName>
        <fullName evidence="1">Uncharacterized protein</fullName>
    </submittedName>
</protein>
<dbReference type="EMBL" id="CABFJX010000001">
    <property type="protein sequence ID" value="VTT55147.1"/>
    <property type="molecule type" value="Genomic_DNA"/>
</dbReference>